<dbReference type="EMBL" id="JBHFPV010000001">
    <property type="protein sequence ID" value="MFH6602873.1"/>
    <property type="molecule type" value="Genomic_DNA"/>
</dbReference>
<gene>
    <name evidence="1" type="ORF">ACEZ3G_05250</name>
</gene>
<reference evidence="1" key="1">
    <citation type="submission" date="2024-09" db="EMBL/GenBank/DDBJ databases">
        <authorList>
            <person name="Liu J."/>
        </authorList>
    </citation>
    <scope>NUCLEOTIDE SEQUENCE</scope>
    <source>
        <strain evidence="1">NBU2967</strain>
    </source>
</reference>
<keyword evidence="2" id="KW-1185">Reference proteome</keyword>
<evidence type="ECO:0000313" key="1">
    <source>
        <dbReference type="EMBL" id="MFH6602873.1"/>
    </source>
</evidence>
<name>A0ACC7LHF4_9FLAO</name>
<accession>A0ACC7LHF4</accession>
<proteinExistence type="predicted"/>
<evidence type="ECO:0000313" key="2">
    <source>
        <dbReference type="Proteomes" id="UP001595191"/>
    </source>
</evidence>
<comment type="caution">
    <text evidence="1">The sequence shown here is derived from an EMBL/GenBank/DDBJ whole genome shotgun (WGS) entry which is preliminary data.</text>
</comment>
<protein>
    <submittedName>
        <fullName evidence="1">Toxin-antitoxin system YwqK family antitoxin</fullName>
    </submittedName>
</protein>
<sequence length="119" mass="13464">MKKYVLLIVVSFMVSASFAQQKKEIKLNKETNLIEATYFHENGQVSQKGTFDLAGKLQGDWVSYNDAGDKTSEGSYEKGVKTGKWLFWEDGKMKEVVFDNNIIASVIDKESKSRVVTKD</sequence>
<dbReference type="Proteomes" id="UP001595191">
    <property type="component" value="Unassembled WGS sequence"/>
</dbReference>
<organism evidence="1 2">
    <name type="scientific">Meishania litoralis</name>
    <dbReference type="NCBI Taxonomy" id="3434685"/>
    <lineage>
        <taxon>Bacteria</taxon>
        <taxon>Pseudomonadati</taxon>
        <taxon>Bacteroidota</taxon>
        <taxon>Flavobacteriia</taxon>
        <taxon>Flavobacteriales</taxon>
        <taxon>Flavobacteriaceae</taxon>
        <taxon>Meishania</taxon>
    </lineage>
</organism>